<keyword evidence="1" id="KW-1133">Transmembrane helix</keyword>
<dbReference type="AlphaFoldDB" id="A0A7E4W8E4"/>
<keyword evidence="2" id="KW-1185">Reference proteome</keyword>
<evidence type="ECO:0000313" key="3">
    <source>
        <dbReference type="WBParaSite" id="Pan_g8556.t1"/>
    </source>
</evidence>
<protein>
    <submittedName>
        <fullName evidence="3">XK-related protein</fullName>
    </submittedName>
</protein>
<reference evidence="3" key="2">
    <citation type="submission" date="2020-10" db="UniProtKB">
        <authorList>
            <consortium name="WormBaseParasite"/>
        </authorList>
    </citation>
    <scope>IDENTIFICATION</scope>
</reference>
<name>A0A7E4W8E4_PANRE</name>
<sequence>MADNWAKTKEIFTRDYKKDFESYNKPTSKWELLGELALVPVLLQGLMMLMACLKNLESLIQTSNIVYTSLLLVVAVIVDIFRSFIAERKYLILKGIVNCCCFIPILIYCIPKLYVAAVQFGHGQNNVLLEFCAFIYSNWIFYGLMNIYMKKDFKYLQSKGQLVTEDPETLTLGEKKVLSVYNILFYSNCYVVFVLQSLFVILVGPLHDSGFFRELMKPSRSECGRDNGGGFAIIFFLFFVFLICLYQLFSVVTIMQGLWVLSLKNPKNRNDVGFMAIA</sequence>
<feature type="transmembrane region" description="Helical" evidence="1">
    <location>
        <begin position="91"/>
        <end position="115"/>
    </location>
</feature>
<accession>A0A7E4W8E4</accession>
<evidence type="ECO:0000313" key="2">
    <source>
        <dbReference type="Proteomes" id="UP000492821"/>
    </source>
</evidence>
<feature type="transmembrane region" description="Helical" evidence="1">
    <location>
        <begin position="228"/>
        <end position="249"/>
    </location>
</feature>
<feature type="transmembrane region" description="Helical" evidence="1">
    <location>
        <begin position="183"/>
        <end position="207"/>
    </location>
</feature>
<dbReference type="Proteomes" id="UP000492821">
    <property type="component" value="Unassembled WGS sequence"/>
</dbReference>
<evidence type="ECO:0000256" key="1">
    <source>
        <dbReference type="SAM" id="Phobius"/>
    </source>
</evidence>
<keyword evidence="1" id="KW-0812">Transmembrane</keyword>
<feature type="transmembrane region" description="Helical" evidence="1">
    <location>
        <begin position="32"/>
        <end position="53"/>
    </location>
</feature>
<organism evidence="2 3">
    <name type="scientific">Panagrellus redivivus</name>
    <name type="common">Microworm</name>
    <dbReference type="NCBI Taxonomy" id="6233"/>
    <lineage>
        <taxon>Eukaryota</taxon>
        <taxon>Metazoa</taxon>
        <taxon>Ecdysozoa</taxon>
        <taxon>Nematoda</taxon>
        <taxon>Chromadorea</taxon>
        <taxon>Rhabditida</taxon>
        <taxon>Tylenchina</taxon>
        <taxon>Panagrolaimomorpha</taxon>
        <taxon>Panagrolaimoidea</taxon>
        <taxon>Panagrolaimidae</taxon>
        <taxon>Panagrellus</taxon>
    </lineage>
</organism>
<feature type="transmembrane region" description="Helical" evidence="1">
    <location>
        <begin position="65"/>
        <end position="85"/>
    </location>
</feature>
<reference evidence="2" key="1">
    <citation type="journal article" date="2013" name="Genetics">
        <title>The draft genome and transcriptome of Panagrellus redivivus are shaped by the harsh demands of a free-living lifestyle.</title>
        <authorList>
            <person name="Srinivasan J."/>
            <person name="Dillman A.R."/>
            <person name="Macchietto M.G."/>
            <person name="Heikkinen L."/>
            <person name="Lakso M."/>
            <person name="Fracchia K.M."/>
            <person name="Antoshechkin I."/>
            <person name="Mortazavi A."/>
            <person name="Wong G."/>
            <person name="Sternberg P.W."/>
        </authorList>
    </citation>
    <scope>NUCLEOTIDE SEQUENCE [LARGE SCALE GENOMIC DNA]</scope>
    <source>
        <strain evidence="2">MT8872</strain>
    </source>
</reference>
<dbReference type="WBParaSite" id="Pan_g8556.t1">
    <property type="protein sequence ID" value="Pan_g8556.t1"/>
    <property type="gene ID" value="Pan_g8556"/>
</dbReference>
<keyword evidence="1" id="KW-0472">Membrane</keyword>
<proteinExistence type="predicted"/>
<feature type="transmembrane region" description="Helical" evidence="1">
    <location>
        <begin position="127"/>
        <end position="149"/>
    </location>
</feature>